<feature type="coiled-coil region" evidence="1">
    <location>
        <begin position="118"/>
        <end position="198"/>
    </location>
</feature>
<evidence type="ECO:0000313" key="3">
    <source>
        <dbReference type="EMBL" id="KAH7440402.1"/>
    </source>
</evidence>
<evidence type="ECO:0000256" key="1">
    <source>
        <dbReference type="SAM" id="Coils"/>
    </source>
</evidence>
<proteinExistence type="predicted"/>
<feature type="coiled-coil region" evidence="1">
    <location>
        <begin position="524"/>
        <end position="592"/>
    </location>
</feature>
<dbReference type="EMBL" id="CM035409">
    <property type="protein sequence ID" value="KAH7440402.1"/>
    <property type="molecule type" value="Genomic_DNA"/>
</dbReference>
<dbReference type="OrthoDB" id="783434at2759"/>
<evidence type="ECO:0000256" key="2">
    <source>
        <dbReference type="SAM" id="MobiDB-lite"/>
    </source>
</evidence>
<comment type="caution">
    <text evidence="3">The sequence shown here is derived from an EMBL/GenBank/DDBJ whole genome shotgun (WGS) entry which is preliminary data.</text>
</comment>
<keyword evidence="1" id="KW-0175">Coiled coil</keyword>
<evidence type="ECO:0000313" key="4">
    <source>
        <dbReference type="Proteomes" id="UP000825935"/>
    </source>
</evidence>
<dbReference type="Proteomes" id="UP000825935">
    <property type="component" value="Chromosome 4"/>
</dbReference>
<feature type="coiled-coil region" evidence="1">
    <location>
        <begin position="678"/>
        <end position="762"/>
    </location>
</feature>
<evidence type="ECO:0008006" key="5">
    <source>
        <dbReference type="Google" id="ProtNLM"/>
    </source>
</evidence>
<gene>
    <name evidence="3" type="ORF">KP509_04G105600</name>
</gene>
<feature type="region of interest" description="Disordered" evidence="2">
    <location>
        <begin position="854"/>
        <end position="876"/>
    </location>
</feature>
<protein>
    <recommendedName>
        <fullName evidence="5">Synaptonemal complex protein 1</fullName>
    </recommendedName>
</protein>
<feature type="coiled-coil region" evidence="1">
    <location>
        <begin position="227"/>
        <end position="324"/>
    </location>
</feature>
<keyword evidence="4" id="KW-1185">Reference proteome</keyword>
<accession>A0A8T2UYV1</accession>
<reference evidence="3" key="1">
    <citation type="submission" date="2021-08" db="EMBL/GenBank/DDBJ databases">
        <title>WGS assembly of Ceratopteris richardii.</title>
        <authorList>
            <person name="Marchant D.B."/>
            <person name="Chen G."/>
            <person name="Jenkins J."/>
            <person name="Shu S."/>
            <person name="Leebens-Mack J."/>
            <person name="Grimwood J."/>
            <person name="Schmutz J."/>
            <person name="Soltis P."/>
            <person name="Soltis D."/>
            <person name="Chen Z.-H."/>
        </authorList>
    </citation>
    <scope>NUCLEOTIDE SEQUENCE</scope>
    <source>
        <strain evidence="3">Whitten #5841</strain>
        <tissue evidence="3">Leaf</tissue>
    </source>
</reference>
<organism evidence="3 4">
    <name type="scientific">Ceratopteris richardii</name>
    <name type="common">Triangle waterfern</name>
    <dbReference type="NCBI Taxonomy" id="49495"/>
    <lineage>
        <taxon>Eukaryota</taxon>
        <taxon>Viridiplantae</taxon>
        <taxon>Streptophyta</taxon>
        <taxon>Embryophyta</taxon>
        <taxon>Tracheophyta</taxon>
        <taxon>Polypodiopsida</taxon>
        <taxon>Polypodiidae</taxon>
        <taxon>Polypodiales</taxon>
        <taxon>Pteridineae</taxon>
        <taxon>Pteridaceae</taxon>
        <taxon>Parkerioideae</taxon>
        <taxon>Ceratopteris</taxon>
    </lineage>
</organism>
<feature type="compositionally biased region" description="Basic residues" evidence="2">
    <location>
        <begin position="859"/>
        <end position="876"/>
    </location>
</feature>
<name>A0A8T2UYV1_CERRI</name>
<dbReference type="OMA" id="KKQYDIM"/>
<dbReference type="AlphaFoldDB" id="A0A8T2UYV1"/>
<feature type="coiled-coil region" evidence="1">
    <location>
        <begin position="55"/>
        <end position="89"/>
    </location>
</feature>
<sequence length="904" mass="104757">MAKTAALGSGNFKGCLQRSGILVKKCEVRPSEGLTQLKLTAEKMLQEQASVKTDLQVTYSKLEKSEQEVQLLETRLQEIKDENGMLRVKQLEAVKLWEGLESKFTSTKTFCNQLMETLQHLALQVQEVERGKQVLEEKLVERSRFYQEIKLQVEDLSAKKRNTEKIADNWKMEYGDLAKLHEQTKNTLSQEIGRLEQLEFEKETHLRTSNEMLQQERQKLNYAESQLCQLQNEVKEKMRELDEAQTEINAVKKEKETQLEMINVTLQSFRNRNDELEQDLRAVLSKCNDLEVNSIMSKENVNELSAALEKCKELMEQERNVKLETLKNLKAVESEHEKFVNFKTALGKHVNDLESEVHMLKDENEAPTMQNTSIIQELRFSCKQMHDLAKEKLELVQISQHLQSTLDALSATAMELISRRQDHLVMENSSLHLEIQVVKSNAESVVEEKLCEIEKLTTMTAKNREVLSAQEAEIAFLRQSLLEKEQVMGGLLDEQKQLKRQCSEAIDQKLSAEKHCEEICKLAETQLETKLMELNKRIKEISERNDEEMKEIRRKCESETNQAIIKEEQKAASLLTSIREECESKIKEAQNRSLLKQKSSEIEHQAEIRELIQKHETERELLASQYQEELKHQIEEEKKKWTKEFEIQINELKNRQIEELKKLHFDNLSDCSRADVKVSRLQSKLTVLEETLEKEKSKREDDLKAAMENYKEAVDNFDAERTMYEEKCKQHDRVEIALKKELEETKKNLLDWEERCKSLEADGSRKKLAKNQSNQECIALEPKLTANKGISAVCCLNEGRKSDNMMEKGKCQSVILPTHSKTVTHHEYEVATSDGKKTITRKRTKSTVMIESPLDAKRPGRRKSTRISSQHKKAKPSRVYAMTMGDLFGGKSLDPYSDDPYAFN</sequence>